<dbReference type="RefSeq" id="WP_092570610.1">
    <property type="nucleotide sequence ID" value="NZ_FOEN01000002.1"/>
</dbReference>
<organism evidence="6 7">
    <name type="scientific">Ignavigranum ruoffiae</name>
    <dbReference type="NCBI Taxonomy" id="89093"/>
    <lineage>
        <taxon>Bacteria</taxon>
        <taxon>Bacillati</taxon>
        <taxon>Bacillota</taxon>
        <taxon>Bacilli</taxon>
        <taxon>Lactobacillales</taxon>
        <taxon>Aerococcaceae</taxon>
        <taxon>Ignavigranum</taxon>
    </lineage>
</organism>
<evidence type="ECO:0000256" key="1">
    <source>
        <dbReference type="ARBA" id="ARBA00007749"/>
    </source>
</evidence>
<keyword evidence="7" id="KW-1185">Reference proteome</keyword>
<feature type="domain" description="Metallo-beta-lactamase" evidence="5">
    <location>
        <begin position="50"/>
        <end position="260"/>
    </location>
</feature>
<evidence type="ECO:0000256" key="2">
    <source>
        <dbReference type="ARBA" id="ARBA00022723"/>
    </source>
</evidence>
<accession>A0A1H9B3W7</accession>
<dbReference type="PANTHER" id="PTHR42978:SF6">
    <property type="entry name" value="QUORUM-QUENCHING LACTONASE YTNP-RELATED"/>
    <property type="match status" value="1"/>
</dbReference>
<keyword evidence="3" id="KW-0378">Hydrolase</keyword>
<evidence type="ECO:0000259" key="5">
    <source>
        <dbReference type="SMART" id="SM00849"/>
    </source>
</evidence>
<dbReference type="GO" id="GO:0046872">
    <property type="term" value="F:metal ion binding"/>
    <property type="evidence" value="ECO:0007669"/>
    <property type="project" value="UniProtKB-KW"/>
</dbReference>
<proteinExistence type="inferred from homology"/>
<dbReference type="EMBL" id="FOEN01000002">
    <property type="protein sequence ID" value="SEP83411.1"/>
    <property type="molecule type" value="Genomic_DNA"/>
</dbReference>
<evidence type="ECO:0000256" key="3">
    <source>
        <dbReference type="ARBA" id="ARBA00022801"/>
    </source>
</evidence>
<dbReference type="PANTHER" id="PTHR42978">
    <property type="entry name" value="QUORUM-QUENCHING LACTONASE YTNP-RELATED-RELATED"/>
    <property type="match status" value="1"/>
</dbReference>
<dbReference type="Gene3D" id="3.60.15.10">
    <property type="entry name" value="Ribonuclease Z/Hydroxyacylglutathione hydrolase-like"/>
    <property type="match status" value="1"/>
</dbReference>
<dbReference type="AlphaFoldDB" id="A0A1H9B3W7"/>
<dbReference type="STRING" id="89093.SAMN04488558_102153"/>
<dbReference type="Pfam" id="PF00753">
    <property type="entry name" value="Lactamase_B"/>
    <property type="match status" value="1"/>
</dbReference>
<evidence type="ECO:0000313" key="6">
    <source>
        <dbReference type="EMBL" id="SEP83411.1"/>
    </source>
</evidence>
<gene>
    <name evidence="6" type="ORF">SAMN04488558_102153</name>
</gene>
<keyword evidence="4" id="KW-0862">Zinc</keyword>
<evidence type="ECO:0000313" key="7">
    <source>
        <dbReference type="Proteomes" id="UP000198833"/>
    </source>
</evidence>
<dbReference type="SMART" id="SM00849">
    <property type="entry name" value="Lactamase_B"/>
    <property type="match status" value="1"/>
</dbReference>
<dbReference type="SUPFAM" id="SSF56281">
    <property type="entry name" value="Metallo-hydrolase/oxidoreductase"/>
    <property type="match status" value="1"/>
</dbReference>
<protein>
    <submittedName>
        <fullName evidence="6">Metallo-beta-lactamase superfamily protein</fullName>
    </submittedName>
</protein>
<reference evidence="6 7" key="1">
    <citation type="submission" date="2016-10" db="EMBL/GenBank/DDBJ databases">
        <authorList>
            <person name="de Groot N.N."/>
        </authorList>
    </citation>
    <scope>NUCLEOTIDE SEQUENCE [LARGE SCALE GENOMIC DNA]</scope>
    <source>
        <strain evidence="6 7">DSM 15695</strain>
    </source>
</reference>
<keyword evidence="2" id="KW-0479">Metal-binding</keyword>
<dbReference type="InterPro" id="IPR001279">
    <property type="entry name" value="Metallo-B-lactamas"/>
</dbReference>
<sequence>MDCFKFHDMTLHFLEGNSFWCDAGRLFGPVPQVVWRNLVEVNEHNQVSQTCDPILIQYQGQNILIDAGYGLDKLDAKTIRNEGVVGENRTLASLARLGLKAEDIDLIIMTHMHNDHCGGLSRCSSHSESGYELVYPKARILVNEIEWDELLQPPLRTRATYRQENWQPIVDQVDFWRGYYRVNDAIELFQAKGHSIGHAIIKLSQGDEIVLHLADHLMTHLHLNPLWVPGVDDYPQDTIQSKELWVNCGLQNGAYFSFYHDPSYCLAKFDPESREVTFALERSKPALQPFRKKD</sequence>
<dbReference type="GO" id="GO:0016787">
    <property type="term" value="F:hydrolase activity"/>
    <property type="evidence" value="ECO:0007669"/>
    <property type="project" value="UniProtKB-KW"/>
</dbReference>
<dbReference type="InterPro" id="IPR036866">
    <property type="entry name" value="RibonucZ/Hydroxyglut_hydro"/>
</dbReference>
<dbReference type="OrthoDB" id="9802897at2"/>
<comment type="similarity">
    <text evidence="1">Belongs to the metallo-beta-lactamase superfamily.</text>
</comment>
<dbReference type="Proteomes" id="UP000198833">
    <property type="component" value="Unassembled WGS sequence"/>
</dbReference>
<dbReference type="InterPro" id="IPR051013">
    <property type="entry name" value="MBL_superfamily_lactonases"/>
</dbReference>
<name>A0A1H9B3W7_9LACT</name>
<evidence type="ECO:0000256" key="4">
    <source>
        <dbReference type="ARBA" id="ARBA00022833"/>
    </source>
</evidence>